<dbReference type="InterPro" id="IPR008927">
    <property type="entry name" value="6-PGluconate_DH-like_C_sf"/>
</dbReference>
<keyword evidence="2" id="KW-1185">Reference proteome</keyword>
<name>A0A285D1Z1_9RHOB</name>
<sequence>MLCCDTLPENGRVVRGVVLDLARRIDPGLADWIASKCRFPSTMADPVFAAVVRRLWRDAIIPALTPPPGVDLSAHAEQVFAR</sequence>
<dbReference type="SUPFAM" id="SSF51735">
    <property type="entry name" value="NAD(P)-binding Rossmann-fold domains"/>
    <property type="match status" value="1"/>
</dbReference>
<dbReference type="Gene3D" id="3.40.50.720">
    <property type="entry name" value="NAD(P)-binding Rossmann-like Domain"/>
    <property type="match status" value="1"/>
</dbReference>
<dbReference type="PANTHER" id="PTHR43362:SF1">
    <property type="entry name" value="MANNITOL DEHYDROGENASE 2-RELATED"/>
    <property type="match status" value="1"/>
</dbReference>
<reference evidence="2" key="1">
    <citation type="submission" date="2017-08" db="EMBL/GenBank/DDBJ databases">
        <authorList>
            <person name="Varghese N."/>
            <person name="Submissions S."/>
        </authorList>
    </citation>
    <scope>NUCLEOTIDE SEQUENCE [LARGE SCALE GENOMIC DNA]</scope>
    <source>
        <strain evidence="2">JA234</strain>
    </source>
</reference>
<dbReference type="Proteomes" id="UP000219467">
    <property type="component" value="Unassembled WGS sequence"/>
</dbReference>
<gene>
    <name evidence="1" type="ORF">SAMN05878503_11730</name>
</gene>
<dbReference type="GO" id="GO:0016616">
    <property type="term" value="F:oxidoreductase activity, acting on the CH-OH group of donors, NAD or NADP as acceptor"/>
    <property type="evidence" value="ECO:0007669"/>
    <property type="project" value="TreeGrafter"/>
</dbReference>
<dbReference type="PANTHER" id="PTHR43362">
    <property type="entry name" value="MANNITOL DEHYDROGENASE DSF1-RELATED"/>
    <property type="match status" value="1"/>
</dbReference>
<accession>A0A285D1Z1</accession>
<dbReference type="AlphaFoldDB" id="A0A285D1Z1"/>
<dbReference type="InterPro" id="IPR036291">
    <property type="entry name" value="NAD(P)-bd_dom_sf"/>
</dbReference>
<dbReference type="InterPro" id="IPR050988">
    <property type="entry name" value="Mannitol_DH/Oxidoreductase"/>
</dbReference>
<protein>
    <submittedName>
        <fullName evidence="1">Uncharacterized protein</fullName>
    </submittedName>
</protein>
<organism evidence="1 2">
    <name type="scientific">Cereibacter ovatus</name>
    <dbReference type="NCBI Taxonomy" id="439529"/>
    <lineage>
        <taxon>Bacteria</taxon>
        <taxon>Pseudomonadati</taxon>
        <taxon>Pseudomonadota</taxon>
        <taxon>Alphaproteobacteria</taxon>
        <taxon>Rhodobacterales</taxon>
        <taxon>Paracoccaceae</taxon>
        <taxon>Cereibacter</taxon>
    </lineage>
</organism>
<evidence type="ECO:0000313" key="1">
    <source>
        <dbReference type="EMBL" id="SNX73831.1"/>
    </source>
</evidence>
<dbReference type="SUPFAM" id="SSF48179">
    <property type="entry name" value="6-phosphogluconate dehydrogenase C-terminal domain-like"/>
    <property type="match status" value="1"/>
</dbReference>
<proteinExistence type="predicted"/>
<dbReference type="EMBL" id="OAOQ01000017">
    <property type="protein sequence ID" value="SNX73831.1"/>
    <property type="molecule type" value="Genomic_DNA"/>
</dbReference>
<evidence type="ECO:0000313" key="2">
    <source>
        <dbReference type="Proteomes" id="UP000219467"/>
    </source>
</evidence>